<accession>A0A2N0SGA5</accession>
<dbReference type="VEuPathDB" id="FungiDB:RhiirA1_449805"/>
<organism evidence="1 2">
    <name type="scientific">Rhizophagus irregularis</name>
    <dbReference type="NCBI Taxonomy" id="588596"/>
    <lineage>
        <taxon>Eukaryota</taxon>
        <taxon>Fungi</taxon>
        <taxon>Fungi incertae sedis</taxon>
        <taxon>Mucoromycota</taxon>
        <taxon>Glomeromycotina</taxon>
        <taxon>Glomeromycetes</taxon>
        <taxon>Glomerales</taxon>
        <taxon>Glomeraceae</taxon>
        <taxon>Rhizophagus</taxon>
    </lineage>
</organism>
<reference evidence="1 2" key="2">
    <citation type="submission" date="2017-10" db="EMBL/GenBank/DDBJ databases">
        <title>Genome analyses suggest a sexual origin of heterokaryosis in a supposedly ancient asexual fungus.</title>
        <authorList>
            <person name="Corradi N."/>
            <person name="Sedzielewska K."/>
            <person name="Noel J."/>
            <person name="Charron P."/>
            <person name="Farinelli L."/>
            <person name="Marton T."/>
            <person name="Kruger M."/>
            <person name="Pelin A."/>
            <person name="Brachmann A."/>
            <person name="Corradi N."/>
        </authorList>
    </citation>
    <scope>NUCLEOTIDE SEQUENCE [LARGE SCALE GENOMIC DNA]</scope>
    <source>
        <strain evidence="1 2">A1</strain>
    </source>
</reference>
<dbReference type="Proteomes" id="UP000232688">
    <property type="component" value="Unassembled WGS sequence"/>
</dbReference>
<comment type="caution">
    <text evidence="1">The sequence shown here is derived from an EMBL/GenBank/DDBJ whole genome shotgun (WGS) entry which is preliminary data.</text>
</comment>
<name>A0A2N0SGA5_9GLOM</name>
<gene>
    <name evidence="1" type="ORF">RhiirA1_449805</name>
</gene>
<sequence>MVIQSTPELVSIMLQNLGQLLSLKLEYLNLIFDIKYKNDFEIFLKNSQNTFIKKLLINNSETFINYSNIDLFSLKDEVKEFELYNIKIQKYRDLVIDSIEKLEDF</sequence>
<dbReference type="EMBL" id="LLXH01000047">
    <property type="protein sequence ID" value="PKC74587.1"/>
    <property type="molecule type" value="Genomic_DNA"/>
</dbReference>
<dbReference type="AlphaFoldDB" id="A0A2N0SGA5"/>
<evidence type="ECO:0000313" key="1">
    <source>
        <dbReference type="EMBL" id="PKC74587.1"/>
    </source>
</evidence>
<evidence type="ECO:0000313" key="2">
    <source>
        <dbReference type="Proteomes" id="UP000232688"/>
    </source>
</evidence>
<reference evidence="1 2" key="1">
    <citation type="submission" date="2017-10" db="EMBL/GenBank/DDBJ databases">
        <title>Extensive intraspecific genome diversity in a model arbuscular mycorrhizal fungus.</title>
        <authorList>
            <person name="Chen E.C.H."/>
            <person name="Morin E."/>
            <person name="Baudet D."/>
            <person name="Noel J."/>
            <person name="Ndikumana S."/>
            <person name="Charron P."/>
            <person name="St-Onge C."/>
            <person name="Giorgi J."/>
            <person name="Grigoriev I.V."/>
            <person name="Roux C."/>
            <person name="Martin F.M."/>
            <person name="Corradi N."/>
        </authorList>
    </citation>
    <scope>NUCLEOTIDE SEQUENCE [LARGE SCALE GENOMIC DNA]</scope>
    <source>
        <strain evidence="1 2">A1</strain>
    </source>
</reference>
<protein>
    <submittedName>
        <fullName evidence="1">Uncharacterized protein</fullName>
    </submittedName>
</protein>
<proteinExistence type="predicted"/>